<protein>
    <submittedName>
        <fullName evidence="3">Uncharacterized protein</fullName>
    </submittedName>
</protein>
<dbReference type="GO" id="GO:0005506">
    <property type="term" value="F:iron ion binding"/>
    <property type="evidence" value="ECO:0007669"/>
    <property type="project" value="InterPro"/>
</dbReference>
<dbReference type="SUPFAM" id="SSF48264">
    <property type="entry name" value="Cytochrome P450"/>
    <property type="match status" value="1"/>
</dbReference>
<reference evidence="4" key="1">
    <citation type="submission" date="2011-08" db="EMBL/GenBank/DDBJ databases">
        <authorList>
            <person name="Rombauts S."/>
        </authorList>
    </citation>
    <scope>NUCLEOTIDE SEQUENCE</scope>
    <source>
        <strain evidence="4">London</strain>
    </source>
</reference>
<sequence>MNLYELALSHCKQIIDRPKDSFATGMNKIPSLVEMSGEVWRLQRRVAAGSDTVSATLKWIMFGSEREPEYADRQQMPYTMACFYESLRLSSIVALTRTYE</sequence>
<dbReference type="HOGENOM" id="CLU_2309536_0_0_1"/>
<evidence type="ECO:0000313" key="4">
    <source>
        <dbReference type="Proteomes" id="UP000015104"/>
    </source>
</evidence>
<evidence type="ECO:0000313" key="3">
    <source>
        <dbReference type="EnsemblMetazoa" id="tetur03g05080.1"/>
    </source>
</evidence>
<proteinExistence type="inferred from homology"/>
<reference evidence="3" key="2">
    <citation type="submission" date="2015-06" db="UniProtKB">
        <authorList>
            <consortium name="EnsemblMetazoa"/>
        </authorList>
    </citation>
    <scope>IDENTIFICATION</scope>
</reference>
<dbReference type="InterPro" id="IPR036396">
    <property type="entry name" value="Cyt_P450_sf"/>
</dbReference>
<dbReference type="AlphaFoldDB" id="T1JZS7"/>
<dbReference type="GO" id="GO:0016705">
    <property type="term" value="F:oxidoreductase activity, acting on paired donors, with incorporation or reduction of molecular oxygen"/>
    <property type="evidence" value="ECO:0007669"/>
    <property type="project" value="InterPro"/>
</dbReference>
<dbReference type="Gene3D" id="1.10.630.10">
    <property type="entry name" value="Cytochrome P450"/>
    <property type="match status" value="1"/>
</dbReference>
<dbReference type="Pfam" id="PF00067">
    <property type="entry name" value="p450"/>
    <property type="match status" value="1"/>
</dbReference>
<keyword evidence="4" id="KW-1185">Reference proteome</keyword>
<dbReference type="GO" id="GO:0020037">
    <property type="term" value="F:heme binding"/>
    <property type="evidence" value="ECO:0007669"/>
    <property type="project" value="InterPro"/>
</dbReference>
<name>T1JZS7_TETUR</name>
<dbReference type="GO" id="GO:0004497">
    <property type="term" value="F:monooxygenase activity"/>
    <property type="evidence" value="ECO:0007669"/>
    <property type="project" value="UniProtKB-KW"/>
</dbReference>
<keyword evidence="2" id="KW-0503">Monooxygenase</keyword>
<dbReference type="Proteomes" id="UP000015104">
    <property type="component" value="Unassembled WGS sequence"/>
</dbReference>
<dbReference type="EnsemblMetazoa" id="tetur03g05080.1">
    <property type="protein sequence ID" value="tetur03g05080.1"/>
    <property type="gene ID" value="tetur03g05080"/>
</dbReference>
<comment type="similarity">
    <text evidence="1">Belongs to the cytochrome P450 family.</text>
</comment>
<dbReference type="EMBL" id="CAEY01001126">
    <property type="status" value="NOT_ANNOTATED_CDS"/>
    <property type="molecule type" value="Genomic_DNA"/>
</dbReference>
<accession>T1JZS7</accession>
<organism evidence="3 4">
    <name type="scientific">Tetranychus urticae</name>
    <name type="common">Two-spotted spider mite</name>
    <dbReference type="NCBI Taxonomy" id="32264"/>
    <lineage>
        <taxon>Eukaryota</taxon>
        <taxon>Metazoa</taxon>
        <taxon>Ecdysozoa</taxon>
        <taxon>Arthropoda</taxon>
        <taxon>Chelicerata</taxon>
        <taxon>Arachnida</taxon>
        <taxon>Acari</taxon>
        <taxon>Acariformes</taxon>
        <taxon>Trombidiformes</taxon>
        <taxon>Prostigmata</taxon>
        <taxon>Eleutherengona</taxon>
        <taxon>Raphignathae</taxon>
        <taxon>Tetranychoidea</taxon>
        <taxon>Tetranychidae</taxon>
        <taxon>Tetranychus</taxon>
    </lineage>
</organism>
<keyword evidence="2" id="KW-0560">Oxidoreductase</keyword>
<evidence type="ECO:0000256" key="2">
    <source>
        <dbReference type="ARBA" id="ARBA00023033"/>
    </source>
</evidence>
<dbReference type="InterPro" id="IPR001128">
    <property type="entry name" value="Cyt_P450"/>
</dbReference>
<evidence type="ECO:0000256" key="1">
    <source>
        <dbReference type="ARBA" id="ARBA00010617"/>
    </source>
</evidence>